<comment type="similarity">
    <text evidence="1">Belongs to the ABC transporter superfamily.</text>
</comment>
<dbReference type="Proteomes" id="UP001148313">
    <property type="component" value="Unassembled WGS sequence"/>
</dbReference>
<feature type="domain" description="ABC transporter" evidence="4">
    <location>
        <begin position="18"/>
        <end position="258"/>
    </location>
</feature>
<dbReference type="InterPro" id="IPR027417">
    <property type="entry name" value="P-loop_NTPase"/>
</dbReference>
<dbReference type="RefSeq" id="WP_271088581.1">
    <property type="nucleotide sequence ID" value="NZ_JAPJZH010000003.1"/>
</dbReference>
<dbReference type="SUPFAM" id="SSF52540">
    <property type="entry name" value="P-loop containing nucleoside triphosphate hydrolases"/>
    <property type="match status" value="2"/>
</dbReference>
<dbReference type="InterPro" id="IPR017871">
    <property type="entry name" value="ABC_transporter-like_CS"/>
</dbReference>
<dbReference type="InterPro" id="IPR003439">
    <property type="entry name" value="ABC_transporter-like_ATP-bd"/>
</dbReference>
<keyword evidence="6" id="KW-1185">Reference proteome</keyword>
<dbReference type="GO" id="GO:0005524">
    <property type="term" value="F:ATP binding"/>
    <property type="evidence" value="ECO:0007669"/>
    <property type="project" value="UniProtKB-KW"/>
</dbReference>
<evidence type="ECO:0000256" key="3">
    <source>
        <dbReference type="ARBA" id="ARBA00022840"/>
    </source>
</evidence>
<keyword evidence="3 5" id="KW-0067">ATP-binding</keyword>
<sequence length="528" mass="56360">MNVRNAARDETGQVSVRLGADRLCKSYGSIEANRDISITVAPGEIHAIVGENGAGKSTLMRMLQGIEQPDSGRIIVDDQVVDLTGPQRAFTLGIGMVHQEFMLAPDLTLLENLVLGDEPVIRALGPASTIDWRSALESGERLARETAAHVDWSRTARNTPVHIQQFVEIIRLLRRGTRILILDEPTAVLAPQQVDDLFALLKKLRDGGTTILFISHKLREVMALADQVTVIRRGEVQYTSPVAETDPDTIAGHMVGGQGVLPESAADAKSRQAVVGDVVLEVSGLTTPIVEKSHPLHGVGFELRKGEIIGLAGVSGNGQNELVECLVGLRPVGGGVVSFAGQDITHMSNQQRRARGMGYISADRRHEGLALEASVEANVIAGSQRKPPISNGGFFNRRAMRRAAEERLSFIGVRHGGLDNAAGDLSGGNQQRLVFAREIASRPSLLIVSQPTRGVDLVGIAAIHGILSDFRRNGGSVLLISEELDEILALSDRILVMADGAIVGETSASDADIGHIGRMMVIQGAGDG</sequence>
<evidence type="ECO:0000313" key="5">
    <source>
        <dbReference type="EMBL" id="MDA4845028.1"/>
    </source>
</evidence>
<dbReference type="InterPro" id="IPR003593">
    <property type="entry name" value="AAA+_ATPase"/>
</dbReference>
<gene>
    <name evidence="5" type="ORF">OOZ53_06680</name>
</gene>
<dbReference type="Gene3D" id="3.40.50.300">
    <property type="entry name" value="P-loop containing nucleotide triphosphate hydrolases"/>
    <property type="match status" value="2"/>
</dbReference>
<organism evidence="5 6">
    <name type="scientific">Hoeflea poritis</name>
    <dbReference type="NCBI Taxonomy" id="2993659"/>
    <lineage>
        <taxon>Bacteria</taxon>
        <taxon>Pseudomonadati</taxon>
        <taxon>Pseudomonadota</taxon>
        <taxon>Alphaproteobacteria</taxon>
        <taxon>Hyphomicrobiales</taxon>
        <taxon>Rhizobiaceae</taxon>
        <taxon>Hoeflea</taxon>
    </lineage>
</organism>
<accession>A0ABT4VJY2</accession>
<evidence type="ECO:0000256" key="1">
    <source>
        <dbReference type="ARBA" id="ARBA00005417"/>
    </source>
</evidence>
<dbReference type="Pfam" id="PF00005">
    <property type="entry name" value="ABC_tran"/>
    <property type="match status" value="2"/>
</dbReference>
<comment type="caution">
    <text evidence="5">The sequence shown here is derived from an EMBL/GenBank/DDBJ whole genome shotgun (WGS) entry which is preliminary data.</text>
</comment>
<reference evidence="5" key="1">
    <citation type="submission" date="2022-11" db="EMBL/GenBank/DDBJ databases">
        <title>Hoeflea poritis sp. nov., isolated from scleractinian coral Porites lutea.</title>
        <authorList>
            <person name="Zhang G."/>
            <person name="Wei Q."/>
            <person name="Cai L."/>
        </authorList>
    </citation>
    <scope>NUCLEOTIDE SEQUENCE</scope>
    <source>
        <strain evidence="5">E7-10</strain>
    </source>
</reference>
<evidence type="ECO:0000256" key="2">
    <source>
        <dbReference type="ARBA" id="ARBA00022741"/>
    </source>
</evidence>
<dbReference type="SMART" id="SM00382">
    <property type="entry name" value="AAA"/>
    <property type="match status" value="2"/>
</dbReference>
<dbReference type="PROSITE" id="PS00211">
    <property type="entry name" value="ABC_TRANSPORTER_1"/>
    <property type="match status" value="1"/>
</dbReference>
<proteinExistence type="inferred from homology"/>
<feature type="domain" description="ABC transporter" evidence="4">
    <location>
        <begin position="280"/>
        <end position="524"/>
    </location>
</feature>
<dbReference type="CDD" id="cd03216">
    <property type="entry name" value="ABC_Carb_Monos_I"/>
    <property type="match status" value="1"/>
</dbReference>
<evidence type="ECO:0000259" key="4">
    <source>
        <dbReference type="PROSITE" id="PS50893"/>
    </source>
</evidence>
<keyword evidence="2" id="KW-0547">Nucleotide-binding</keyword>
<dbReference type="PROSITE" id="PS50893">
    <property type="entry name" value="ABC_TRANSPORTER_2"/>
    <property type="match status" value="2"/>
</dbReference>
<dbReference type="EMBL" id="JAPJZH010000003">
    <property type="protein sequence ID" value="MDA4845028.1"/>
    <property type="molecule type" value="Genomic_DNA"/>
</dbReference>
<dbReference type="InterPro" id="IPR050107">
    <property type="entry name" value="ABC_carbohydrate_import_ATPase"/>
</dbReference>
<name>A0ABT4VJY2_9HYPH</name>
<evidence type="ECO:0000313" key="6">
    <source>
        <dbReference type="Proteomes" id="UP001148313"/>
    </source>
</evidence>
<dbReference type="PANTHER" id="PTHR43790:SF4">
    <property type="entry name" value="GUANOSINE IMPORT ATP-BINDING PROTEIN NUPO"/>
    <property type="match status" value="1"/>
</dbReference>
<dbReference type="PANTHER" id="PTHR43790">
    <property type="entry name" value="CARBOHYDRATE TRANSPORT ATP-BINDING PROTEIN MG119-RELATED"/>
    <property type="match status" value="1"/>
</dbReference>
<dbReference type="CDD" id="cd03215">
    <property type="entry name" value="ABC_Carb_Monos_II"/>
    <property type="match status" value="1"/>
</dbReference>
<protein>
    <submittedName>
        <fullName evidence="5">ABC transporter ATP-binding protein</fullName>
    </submittedName>
</protein>